<accession>A0AAV9Q4T2</accession>
<protein>
    <submittedName>
        <fullName evidence="1">Uncharacterized protein</fullName>
    </submittedName>
</protein>
<name>A0AAV9Q4T2_9PEZI</name>
<proteinExistence type="predicted"/>
<evidence type="ECO:0000313" key="2">
    <source>
        <dbReference type="Proteomes" id="UP001345827"/>
    </source>
</evidence>
<reference evidence="1 2" key="1">
    <citation type="submission" date="2023-06" db="EMBL/GenBank/DDBJ databases">
        <title>Black Yeasts Isolated from many extreme environments.</title>
        <authorList>
            <person name="Coleine C."/>
            <person name="Stajich J.E."/>
            <person name="Selbmann L."/>
        </authorList>
    </citation>
    <scope>NUCLEOTIDE SEQUENCE [LARGE SCALE GENOMIC DNA]</scope>
    <source>
        <strain evidence="1 2">CCFEE 5887</strain>
    </source>
</reference>
<organism evidence="1 2">
    <name type="scientific">Vermiconidia calcicola</name>
    <dbReference type="NCBI Taxonomy" id="1690605"/>
    <lineage>
        <taxon>Eukaryota</taxon>
        <taxon>Fungi</taxon>
        <taxon>Dikarya</taxon>
        <taxon>Ascomycota</taxon>
        <taxon>Pezizomycotina</taxon>
        <taxon>Dothideomycetes</taxon>
        <taxon>Dothideomycetidae</taxon>
        <taxon>Mycosphaerellales</taxon>
        <taxon>Extremaceae</taxon>
        <taxon>Vermiconidia</taxon>
    </lineage>
</organism>
<comment type="caution">
    <text evidence="1">The sequence shown here is derived from an EMBL/GenBank/DDBJ whole genome shotgun (WGS) entry which is preliminary data.</text>
</comment>
<dbReference type="EMBL" id="JAXLQG010000012">
    <property type="protein sequence ID" value="KAK5533978.1"/>
    <property type="molecule type" value="Genomic_DNA"/>
</dbReference>
<dbReference type="PANTHER" id="PTHR37540:SF5">
    <property type="entry name" value="TRANSCRIPTION FACTOR DOMAIN-CONTAINING PROTEIN"/>
    <property type="match status" value="1"/>
</dbReference>
<dbReference type="InterPro" id="IPR021858">
    <property type="entry name" value="Fun_TF"/>
</dbReference>
<dbReference type="AlphaFoldDB" id="A0AAV9Q4T2"/>
<keyword evidence="2" id="KW-1185">Reference proteome</keyword>
<gene>
    <name evidence="1" type="ORF">LTR25_006958</name>
</gene>
<sequence>MGVVDLFDDPSGDRAQAAVEEEYENKAQWLDALRQHESRNALVHTPVDSHRRDLFASYPPIAGRPSMESIDEYVWTFQKEELCLHITPGMEHPTLSVMVPMAIQDPGLFKCLITAAQSLYERRRNPDPRGSVRSKALILAQNDAIQALQKRLAQPDAPFDDGVVMSVLHLMTADSSAADLPALKMHLKGARQIIALRGGLGGSPAHLALRGTMATTEFYIALAQYLRLSPDDRSAMPLQPITYVGHPFPPKVCDYVAKMPVGVAEAALTGQLSVRCMKMLAELSQWAPLADRGLAGSGQQAQQPQPQPQDVQMARYARLYCAPREFARDAMMLVLDLQRSGIPPGLEHVTASGLATIVRHMSEQNPTTIFDHMSLNILLANVKAIDTPTVAESEVIIWLALVAKWRTQSAKGPSPKADELLEYALESFPATRTWNKGMAKICRKFWWFGRFETEWKATWQRGLERLEQRRRRVVEEKKGLA</sequence>
<dbReference type="PANTHER" id="PTHR37540">
    <property type="entry name" value="TRANSCRIPTION FACTOR (ACR-2), PUTATIVE-RELATED-RELATED"/>
    <property type="match status" value="1"/>
</dbReference>
<evidence type="ECO:0000313" key="1">
    <source>
        <dbReference type="EMBL" id="KAK5533978.1"/>
    </source>
</evidence>
<dbReference type="Pfam" id="PF11951">
    <property type="entry name" value="Fungal_trans_2"/>
    <property type="match status" value="1"/>
</dbReference>
<dbReference type="Proteomes" id="UP001345827">
    <property type="component" value="Unassembled WGS sequence"/>
</dbReference>